<dbReference type="AlphaFoldDB" id="A0A7W6D2U3"/>
<comment type="caution">
    <text evidence="2">The sequence shown here is derived from an EMBL/GenBank/DDBJ whole genome shotgun (WGS) entry which is preliminary data.</text>
</comment>
<feature type="signal peptide" evidence="1">
    <location>
        <begin position="1"/>
        <end position="25"/>
    </location>
</feature>
<proteinExistence type="predicted"/>
<name>A0A7W6D2U3_9HYPH</name>
<keyword evidence="1" id="KW-0732">Signal</keyword>
<keyword evidence="3" id="KW-1185">Reference proteome</keyword>
<gene>
    <name evidence="2" type="ORF">GGR24_000751</name>
</gene>
<protein>
    <submittedName>
        <fullName evidence="2">Uncharacterized protein</fullName>
    </submittedName>
</protein>
<evidence type="ECO:0000256" key="1">
    <source>
        <dbReference type="SAM" id="SignalP"/>
    </source>
</evidence>
<feature type="chain" id="PRO_5030863238" evidence="1">
    <location>
        <begin position="26"/>
        <end position="320"/>
    </location>
</feature>
<dbReference type="Proteomes" id="UP000528964">
    <property type="component" value="Unassembled WGS sequence"/>
</dbReference>
<sequence length="320" mass="35528">MKNRSWGLLAALVLASALPGAGVRAADAEPGTAWVENHSEPTDCAEFDNVYYTLTDQRVRAFQIDVSAPVYLNDLKTDDTAPNFANCEAMKDDPKNKFTPKQVTLYDDGETRVVGHTYAESWRPKGAEVVVGEKAERDLHLVQLFEKVDGKFIEYLVVYPFDGYWRAKPLPPERFPDAAYGTSFLVGPVETQHRPIVDISRLEIDPKAKLFRMTFARGGSAELKVSSVDRSRVLLDVLLEGPKVSPPAPFAAIRSMFVSPTNADAARVNWRTTAGLYNAPIMEFKGANASEVRFDRIELSRHNTSAPDVTFRNFVTALGK</sequence>
<accession>A0A7W6D2U3</accession>
<reference evidence="2 3" key="1">
    <citation type="submission" date="2020-08" db="EMBL/GenBank/DDBJ databases">
        <title>Genomic Encyclopedia of Type Strains, Phase IV (KMG-IV): sequencing the most valuable type-strain genomes for metagenomic binning, comparative biology and taxonomic classification.</title>
        <authorList>
            <person name="Goeker M."/>
        </authorList>
    </citation>
    <scope>NUCLEOTIDE SEQUENCE [LARGE SCALE GENOMIC DNA]</scope>
    <source>
        <strain evidence="2 3">DSM 25481</strain>
    </source>
</reference>
<organism evidence="2 3">
    <name type="scientific">Hansschlegelia beijingensis</name>
    <dbReference type="NCBI Taxonomy" id="1133344"/>
    <lineage>
        <taxon>Bacteria</taxon>
        <taxon>Pseudomonadati</taxon>
        <taxon>Pseudomonadota</taxon>
        <taxon>Alphaproteobacteria</taxon>
        <taxon>Hyphomicrobiales</taxon>
        <taxon>Methylopilaceae</taxon>
        <taxon>Hansschlegelia</taxon>
    </lineage>
</organism>
<dbReference type="EMBL" id="JACIDR010000001">
    <property type="protein sequence ID" value="MBB3972118.1"/>
    <property type="molecule type" value="Genomic_DNA"/>
</dbReference>
<dbReference type="RefSeq" id="WP_183393931.1">
    <property type="nucleotide sequence ID" value="NZ_JACIDR010000001.1"/>
</dbReference>
<evidence type="ECO:0000313" key="3">
    <source>
        <dbReference type="Proteomes" id="UP000528964"/>
    </source>
</evidence>
<evidence type="ECO:0000313" key="2">
    <source>
        <dbReference type="EMBL" id="MBB3972118.1"/>
    </source>
</evidence>